<dbReference type="Gene3D" id="3.40.50.1010">
    <property type="entry name" value="5'-nuclease"/>
    <property type="match status" value="1"/>
</dbReference>
<reference evidence="9 10" key="1">
    <citation type="submission" date="2018-11" db="EMBL/GenBank/DDBJ databases">
        <title>Genome squencing of methanotrophic bacteria isolated from alkaline groundwater in Korea.</title>
        <authorList>
            <person name="Nguyen L.N."/>
        </authorList>
    </citation>
    <scope>NUCLEOTIDE SEQUENCE [LARGE SCALE GENOMIC DNA]</scope>
    <source>
        <strain evidence="9 10">GW6</strain>
    </source>
</reference>
<evidence type="ECO:0000313" key="9">
    <source>
        <dbReference type="EMBL" id="AZG77141.1"/>
    </source>
</evidence>
<dbReference type="GO" id="GO:0016787">
    <property type="term" value="F:hydrolase activity"/>
    <property type="evidence" value="ECO:0007669"/>
    <property type="project" value="UniProtKB-KW"/>
</dbReference>
<dbReference type="PANTHER" id="PTHR33653">
    <property type="entry name" value="RIBONUCLEASE VAPC2"/>
    <property type="match status" value="1"/>
</dbReference>
<evidence type="ECO:0000256" key="5">
    <source>
        <dbReference type="ARBA" id="ARBA00022801"/>
    </source>
</evidence>
<dbReference type="InterPro" id="IPR029060">
    <property type="entry name" value="PIN-like_dom_sf"/>
</dbReference>
<dbReference type="GO" id="GO:0046872">
    <property type="term" value="F:metal ion binding"/>
    <property type="evidence" value="ECO:0007669"/>
    <property type="project" value="UniProtKB-KW"/>
</dbReference>
<organism evidence="9 10">
    <name type="scientific">Methylocystis rosea</name>
    <dbReference type="NCBI Taxonomy" id="173366"/>
    <lineage>
        <taxon>Bacteria</taxon>
        <taxon>Pseudomonadati</taxon>
        <taxon>Pseudomonadota</taxon>
        <taxon>Alphaproteobacteria</taxon>
        <taxon>Hyphomicrobiales</taxon>
        <taxon>Methylocystaceae</taxon>
        <taxon>Methylocystis</taxon>
    </lineage>
</organism>
<keyword evidence="3" id="KW-0540">Nuclease</keyword>
<evidence type="ECO:0000256" key="7">
    <source>
        <dbReference type="ARBA" id="ARBA00038093"/>
    </source>
</evidence>
<evidence type="ECO:0000256" key="3">
    <source>
        <dbReference type="ARBA" id="ARBA00022722"/>
    </source>
</evidence>
<evidence type="ECO:0000256" key="4">
    <source>
        <dbReference type="ARBA" id="ARBA00022723"/>
    </source>
</evidence>
<dbReference type="AlphaFoldDB" id="A0A3G8M5J7"/>
<evidence type="ECO:0000256" key="2">
    <source>
        <dbReference type="ARBA" id="ARBA00022649"/>
    </source>
</evidence>
<dbReference type="PANTHER" id="PTHR33653:SF1">
    <property type="entry name" value="RIBONUCLEASE VAPC2"/>
    <property type="match status" value="1"/>
</dbReference>
<dbReference type="KEGG" id="mros:EHO51_10560"/>
<name>A0A3G8M5J7_9HYPH</name>
<evidence type="ECO:0000256" key="1">
    <source>
        <dbReference type="ARBA" id="ARBA00001946"/>
    </source>
</evidence>
<keyword evidence="5" id="KW-0378">Hydrolase</keyword>
<dbReference type="GO" id="GO:0004518">
    <property type="term" value="F:nuclease activity"/>
    <property type="evidence" value="ECO:0007669"/>
    <property type="project" value="UniProtKB-KW"/>
</dbReference>
<dbReference type="RefSeq" id="WP_124738865.1">
    <property type="nucleotide sequence ID" value="NZ_CP034086.1"/>
</dbReference>
<keyword evidence="2" id="KW-1277">Toxin-antitoxin system</keyword>
<evidence type="ECO:0000256" key="6">
    <source>
        <dbReference type="ARBA" id="ARBA00022842"/>
    </source>
</evidence>
<dbReference type="Proteomes" id="UP000273982">
    <property type="component" value="Chromosome"/>
</dbReference>
<dbReference type="Pfam" id="PF01850">
    <property type="entry name" value="PIN"/>
    <property type="match status" value="1"/>
</dbReference>
<evidence type="ECO:0000313" key="10">
    <source>
        <dbReference type="Proteomes" id="UP000273982"/>
    </source>
</evidence>
<accession>A0A3G8M5J7</accession>
<comment type="similarity">
    <text evidence="7">Belongs to the PINc/VapC protein family.</text>
</comment>
<keyword evidence="6" id="KW-0460">Magnesium</keyword>
<sequence>MTLVDTNIFIDLLTHDSNWFEASQQALERRMSLGAILIVDAVFAELATGFTAEADCSDFLGALGAEHSTMSRQALWRAGQAFRDYRIRGGAKTNVLADFFIGAQAETLGAPLLTRDVARYRTYFPEVAIVTPG</sequence>
<evidence type="ECO:0000259" key="8">
    <source>
        <dbReference type="Pfam" id="PF01850"/>
    </source>
</evidence>
<keyword evidence="4" id="KW-0479">Metal-binding</keyword>
<feature type="domain" description="PIN" evidence="8">
    <location>
        <begin position="3"/>
        <end position="121"/>
    </location>
</feature>
<dbReference type="SUPFAM" id="SSF88723">
    <property type="entry name" value="PIN domain-like"/>
    <property type="match status" value="1"/>
</dbReference>
<protein>
    <submittedName>
        <fullName evidence="9">Type II toxin-antitoxin system VapC family toxin</fullName>
    </submittedName>
</protein>
<gene>
    <name evidence="9" type="ORF">EHO51_10560</name>
</gene>
<dbReference type="EMBL" id="CP034086">
    <property type="protein sequence ID" value="AZG77141.1"/>
    <property type="molecule type" value="Genomic_DNA"/>
</dbReference>
<comment type="cofactor">
    <cofactor evidence="1">
        <name>Mg(2+)</name>
        <dbReference type="ChEBI" id="CHEBI:18420"/>
    </cofactor>
</comment>
<dbReference type="InterPro" id="IPR050556">
    <property type="entry name" value="Type_II_TA_system_RNase"/>
</dbReference>
<dbReference type="InterPro" id="IPR002716">
    <property type="entry name" value="PIN_dom"/>
</dbReference>
<proteinExistence type="inferred from homology"/>